<feature type="transmembrane region" description="Helical" evidence="9">
    <location>
        <begin position="384"/>
        <end position="407"/>
    </location>
</feature>
<sequence>MSILRMKFVSIIGAFINVERLIDFCGSSGVFHPDNVFSVYKNYEKINEFNSENNNEKIKIMFARMQSISKMLNKDFDTQQKKMSIFDVNRIEVYLNHFFKKIENVLLFVKEYESKIENLKKQIEILESYKVLNFSFKKIKNLRCVDIMFGKISEKDYKEYKTSDNESFFVLKVLEKFSGIDVLIFFKKGNLFNAFKSLKVYNFPEHFAGTPAEEIEKIKLEIGEIDQKIEKYKEEISAFWSKEFNYSSMVFNSLYMMKKFSKIRGNVAKYKDRFVLVGWIPEQKSEHFERKVNCIESIECKTEFGNKLVKFNPPVELSNSKIFSPFEFFVEMYELPFYNDLDPTAFVAITYLMLFGIMFADVGQGFVLFIIGKLISYKTCEKNRLANVISSCGIASSIGGFIFGSVFGFEDILNPLYIHIFKFKNKPIDVFKPSMIMNLMYFSVILGMFLIILSMLINTLILFGKKKRIEAIFSRNGISGILLYSSLVLILINLIIGFKNFFFLTFMVIVSCTSLISIFLKEFLVKTIAEKNKIKNWSEYFMMNFFELFEIILGYFTNTVSFVRVGAFILVHASLMKVFFGFAQMVNPYIGALIIFAGNIIVIGFEGIMSGIQVMRLEFYELFSRFFHGGGRKFKPVSLIKKSKQKI</sequence>
<evidence type="ECO:0000256" key="9">
    <source>
        <dbReference type="SAM" id="Phobius"/>
    </source>
</evidence>
<gene>
    <name evidence="10" type="ORF">CfP315_0684</name>
</gene>
<feature type="transmembrane region" description="Helical" evidence="9">
    <location>
        <begin position="345"/>
        <end position="372"/>
    </location>
</feature>
<evidence type="ECO:0000256" key="2">
    <source>
        <dbReference type="ARBA" id="ARBA00009904"/>
    </source>
</evidence>
<evidence type="ECO:0000313" key="10">
    <source>
        <dbReference type="EMBL" id="BED92100.1"/>
    </source>
</evidence>
<protein>
    <submittedName>
        <fullName evidence="10">V-type ATP synthase subunit I</fullName>
    </submittedName>
</protein>
<dbReference type="PANTHER" id="PTHR11629">
    <property type="entry name" value="VACUOLAR PROTON ATPASES"/>
    <property type="match status" value="1"/>
</dbReference>
<feature type="transmembrane region" description="Helical" evidence="9">
    <location>
        <begin position="589"/>
        <end position="612"/>
    </location>
</feature>
<keyword evidence="4 9" id="KW-0812">Transmembrane</keyword>
<evidence type="ECO:0000256" key="7">
    <source>
        <dbReference type="ARBA" id="ARBA00023136"/>
    </source>
</evidence>
<feature type="transmembrane region" description="Helical" evidence="9">
    <location>
        <begin position="476"/>
        <end position="496"/>
    </location>
</feature>
<evidence type="ECO:0000256" key="5">
    <source>
        <dbReference type="ARBA" id="ARBA00022989"/>
    </source>
</evidence>
<comment type="similarity">
    <text evidence="2">Belongs to the V-ATPase 116 kDa subunit family.</text>
</comment>
<name>A0AA48L116_9FIRM</name>
<keyword evidence="3" id="KW-0813">Transport</keyword>
<dbReference type="GO" id="GO:0033179">
    <property type="term" value="C:proton-transporting V-type ATPase, V0 domain"/>
    <property type="evidence" value="ECO:0007669"/>
    <property type="project" value="InterPro"/>
</dbReference>
<dbReference type="GO" id="GO:0007035">
    <property type="term" value="P:vacuolar acidification"/>
    <property type="evidence" value="ECO:0007669"/>
    <property type="project" value="TreeGrafter"/>
</dbReference>
<dbReference type="Proteomes" id="UP001337580">
    <property type="component" value="Chromosome"/>
</dbReference>
<keyword evidence="5 9" id="KW-1133">Transmembrane helix</keyword>
<dbReference type="EMBL" id="AP027924">
    <property type="protein sequence ID" value="BED92100.1"/>
    <property type="molecule type" value="Genomic_DNA"/>
</dbReference>
<comment type="subcellular location">
    <subcellularLocation>
        <location evidence="1">Membrane</location>
        <topology evidence="1">Multi-pass membrane protein</topology>
    </subcellularLocation>
</comment>
<feature type="coiled-coil region" evidence="8">
    <location>
        <begin position="102"/>
        <end position="129"/>
    </location>
</feature>
<dbReference type="KEGG" id="ips:CfP315_0684"/>
<dbReference type="InterPro" id="IPR002490">
    <property type="entry name" value="V-ATPase_116kDa_su"/>
</dbReference>
<evidence type="ECO:0000256" key="6">
    <source>
        <dbReference type="ARBA" id="ARBA00023065"/>
    </source>
</evidence>
<keyword evidence="7 9" id="KW-0472">Membrane</keyword>
<accession>A0AA48L116</accession>
<keyword evidence="6" id="KW-0406">Ion transport</keyword>
<evidence type="ECO:0000256" key="4">
    <source>
        <dbReference type="ARBA" id="ARBA00022692"/>
    </source>
</evidence>
<feature type="transmembrane region" description="Helical" evidence="9">
    <location>
        <begin position="502"/>
        <end position="520"/>
    </location>
</feature>
<dbReference type="GO" id="GO:0016471">
    <property type="term" value="C:vacuolar proton-transporting V-type ATPase complex"/>
    <property type="evidence" value="ECO:0007669"/>
    <property type="project" value="TreeGrafter"/>
</dbReference>
<organism evidence="10">
    <name type="scientific">Candidatus Improbicoccus pseudotrichonymphae</name>
    <dbReference type="NCBI Taxonomy" id="3033792"/>
    <lineage>
        <taxon>Bacteria</taxon>
        <taxon>Bacillati</taxon>
        <taxon>Bacillota</taxon>
        <taxon>Clostridia</taxon>
        <taxon>Candidatus Improbicoccus</taxon>
    </lineage>
</organism>
<feature type="transmembrane region" description="Helical" evidence="9">
    <location>
        <begin position="439"/>
        <end position="464"/>
    </location>
</feature>
<reference evidence="10" key="1">
    <citation type="journal article" date="2023" name="ISME J.">
        <title>Emergence of putative energy parasites within Clostridia revealed by genome analysis of a novel endosymbiotic clade.</title>
        <authorList>
            <person name="Takahashi K."/>
            <person name="Kuwahara H."/>
            <person name="Horikawa Y."/>
            <person name="Izawa K."/>
            <person name="Kato D."/>
            <person name="Inagaki T."/>
            <person name="Yuki M."/>
            <person name="Ohkuma M."/>
            <person name="Hongoh Y."/>
        </authorList>
    </citation>
    <scope>NUCLEOTIDE SEQUENCE</scope>
    <source>
        <strain evidence="10">CfP3-15</strain>
    </source>
</reference>
<proteinExistence type="inferred from homology"/>
<keyword evidence="8" id="KW-0175">Coiled coil</keyword>
<evidence type="ECO:0000256" key="1">
    <source>
        <dbReference type="ARBA" id="ARBA00004141"/>
    </source>
</evidence>
<dbReference type="Pfam" id="PF01496">
    <property type="entry name" value="V_ATPase_I"/>
    <property type="match status" value="2"/>
</dbReference>
<dbReference type="PANTHER" id="PTHR11629:SF63">
    <property type="entry name" value="V-TYPE PROTON ATPASE SUBUNIT A"/>
    <property type="match status" value="1"/>
</dbReference>
<evidence type="ECO:0000256" key="8">
    <source>
        <dbReference type="SAM" id="Coils"/>
    </source>
</evidence>
<dbReference type="GO" id="GO:0051117">
    <property type="term" value="F:ATPase binding"/>
    <property type="evidence" value="ECO:0007669"/>
    <property type="project" value="TreeGrafter"/>
</dbReference>
<dbReference type="AlphaFoldDB" id="A0AA48L116"/>
<dbReference type="GO" id="GO:0046961">
    <property type="term" value="F:proton-transporting ATPase activity, rotational mechanism"/>
    <property type="evidence" value="ECO:0007669"/>
    <property type="project" value="InterPro"/>
</dbReference>
<evidence type="ECO:0000256" key="3">
    <source>
        <dbReference type="ARBA" id="ARBA00022448"/>
    </source>
</evidence>